<dbReference type="PROSITE" id="PS50297">
    <property type="entry name" value="ANK_REP_REGION"/>
    <property type="match status" value="1"/>
</dbReference>
<evidence type="ECO:0000256" key="3">
    <source>
        <dbReference type="ARBA" id="ARBA00022691"/>
    </source>
</evidence>
<comment type="caution">
    <text evidence="6">The sequence shown here is derived from an EMBL/GenBank/DDBJ whole genome shotgun (WGS) entry which is preliminary data.</text>
</comment>
<dbReference type="Pfam" id="PF12796">
    <property type="entry name" value="Ank_2"/>
    <property type="match status" value="1"/>
</dbReference>
<dbReference type="SUPFAM" id="SSF53335">
    <property type="entry name" value="S-adenosyl-L-methionine-dependent methyltransferases"/>
    <property type="match status" value="1"/>
</dbReference>
<sequence length="1951" mass="217381">MAAFRTLRSLPQRSLKRRCALPTSLRLFSCRMSHIRAHPCHQSVDEVRLLCAAAAGALAISMVADARSSANCYFETSPQGDVDRLKRWSRVFWNLPAGVSPAFHQSEVNPFLEKHLSRWTAGMASPDTAKTAPKVLVPLCGKTIDMPYLCEVGYGVVGVEGVQRGILDFKAEHQIRVKGLKSKTIWSNDGDGWKEGSTFIPATSFQGARKGFVFKTGDQGLGYYSETPAVWRGKVNLGKRHAPLHILQCDMFDVTPDLLAASTFATDGRFDLIYDRDALGALPPDSWAQYAQRLGSLLRVGGRILLVGVQYDQSKLPYDRKRYNPPPFSVSKEAIQRLFPEPSWSVALLELEPCKDEFALGPKCTAASLQAPHVKLLDVSVRERKQITTVFSADGRFVHLQKPYTEVEPLKTGNSANADEECAGDQRVQVWSIGGPENPFASPAPKSWLESRLERAKSQPPPISKRDAVATADTVQPPNPSADVMVELRVAQKSPHAISESAARLRINAPSAEVLDKVADKSRRKGQSLDVRPRRPPREMPPWRPGGATKGLATSSFNLKRSAKSLVRPQTSVCRSANTSIGGRQPKARHSIDWLGCSTSSSYDSADRRHSDGTYGGARGQATLLPLPDAALARVATGEGGSQEPLIEGGSARPSLPLVPSFEARKQVAEEARRKSARDLARRRRLEALEEANRRRENRRRKLHNQARRLQVLRQKALEAEAEQEHEDTEEENSPHKQEGERTIRFMPPCDDSSGGSDPESSESSQDEYDGTRDPLPVRLPLWYPDDQPLQSSSPFGVATGELPLSHLVPPAPTATCTGHDKVSISWQLQGTRLLDFTWQVRVRAAPDAEWQKVDLDSGRIEAPEVTTSSWKHRACLVQKGLKVLSFCVEEGRKSQRPIPGTVVSHYPGLVTVDFELIGGQILRQRVPQDWVLLAATSREIKDVAWSLLETRFGGRGGRRLWRVAKNKVYERIIRTHRQCAVLWKQRVELPEPGCRVSINCAMGLQVMDHDEKEDFSPDGSRTTRTSASREGRAAARSISSWWPAVLPVEAEYDLRQGTDVPEELCTRADLKVHLEPYPRVQVIPRHWICEELPESERAKRNICIGQSVLAYYAVSAVGSEDGGEVWGAHPEPREAGDVTLQFGGAHMTERPDSEDRFAQARKTFFGAREVQHRSERAVRSKVLRELISPAEVYVYLQCMDRRKPVRVPLASIWSVQPNEPTRRTVRKRRKVLEWMVIRSARDRAAEVVARQGSSAGLYHPAYGYLWDEAIPLTPGVKVSFFSLPGRGDATTASVASLASPGGFAFRRLSTGTIVRTVAKVSHYEVLFDEVVPENRWISAFNVGHHLQPDGSVQRLRRPELTIHDLPDEMHKIEVSVGLSAAFGGENVHWSEPSQPCRVLKAGVQPLPPLPPMLTVLSISRAQVRWMLPKEPAPLCFRLRMRERGSKEWCCLDSFGHARDEDTTLAWRSRLVPLVEGVWVSAFGDFDQRKSSTPGAARVHSVDWVTGSVEVEFVRPQDDFCIGGVPTSVLACTQCSQKLGLVQDELHTIPFAWIEAVWVADGTNYLKGTPMANHTEEKQALATVNHVDGHPDAMILQVEDEQVKVVDELWLKWLAKKGNMSVQLTAHEVVGLKAEVGYEFSVQALTKGGWTEWSTPGSIQMPRIGYEQEQLVSERRANALYRADLLPQALYKEYERCWDSVDESLTADRLDRIHQVLHGKKELAEEFDHELSRWLVDMEGPIRESSRMLEAEARLLLRDLVSRKANVNYRDQATGRVPLTYACEYGWKVKTGVIEELLLLRADVDSMNDARHTALGIAAAGGHANIVEVLLAHGADATIVSLQGETALLRAKTVRGMTHGQIKGVNRCRDLLRDSRLLWESFESAVANLADDPVAAARAFLEIAFPKGSWAKFLYCFSEKRHTFEQPDRQQANAGHCGFVVSFRLTSHAFH</sequence>
<keyword evidence="4" id="KW-0040">ANK repeat</keyword>
<gene>
    <name evidence="6" type="ORF">CCMP2556_LOCUS5884</name>
</gene>
<name>A0ABP0IBS4_9DINO</name>
<feature type="region of interest" description="Disordered" evidence="5">
    <location>
        <begin position="719"/>
        <end position="794"/>
    </location>
</feature>
<dbReference type="PROSITE" id="PS50088">
    <property type="entry name" value="ANK_REPEAT"/>
    <property type="match status" value="1"/>
</dbReference>
<evidence type="ECO:0000256" key="2">
    <source>
        <dbReference type="ARBA" id="ARBA00022679"/>
    </source>
</evidence>
<dbReference type="PROSITE" id="PS51585">
    <property type="entry name" value="SAM_MT_TPMT"/>
    <property type="match status" value="1"/>
</dbReference>
<dbReference type="EMBL" id="CAXAMN010002514">
    <property type="protein sequence ID" value="CAK8999991.1"/>
    <property type="molecule type" value="Genomic_DNA"/>
</dbReference>
<keyword evidence="7" id="KW-1185">Reference proteome</keyword>
<dbReference type="InterPro" id="IPR029063">
    <property type="entry name" value="SAM-dependent_MTases_sf"/>
</dbReference>
<dbReference type="Gene3D" id="3.40.50.150">
    <property type="entry name" value="Vaccinia Virus protein VP39"/>
    <property type="match status" value="1"/>
</dbReference>
<reference evidence="6 7" key="1">
    <citation type="submission" date="2024-02" db="EMBL/GenBank/DDBJ databases">
        <authorList>
            <person name="Chen Y."/>
            <person name="Shah S."/>
            <person name="Dougan E. K."/>
            <person name="Thang M."/>
            <person name="Chan C."/>
        </authorList>
    </citation>
    <scope>NUCLEOTIDE SEQUENCE [LARGE SCALE GENOMIC DNA]</scope>
</reference>
<dbReference type="InterPro" id="IPR003961">
    <property type="entry name" value="FN3_dom"/>
</dbReference>
<feature type="compositionally biased region" description="Basic and acidic residues" evidence="5">
    <location>
        <begin position="733"/>
        <end position="744"/>
    </location>
</feature>
<evidence type="ECO:0000256" key="1">
    <source>
        <dbReference type="ARBA" id="ARBA00022603"/>
    </source>
</evidence>
<dbReference type="InterPro" id="IPR002110">
    <property type="entry name" value="Ankyrin_rpt"/>
</dbReference>
<feature type="region of interest" description="Disordered" evidence="5">
    <location>
        <begin position="1012"/>
        <end position="1032"/>
    </location>
</feature>
<dbReference type="SUPFAM" id="SSF49265">
    <property type="entry name" value="Fibronectin type III"/>
    <property type="match status" value="1"/>
</dbReference>
<dbReference type="Pfam" id="PF05724">
    <property type="entry name" value="TPMT"/>
    <property type="match status" value="2"/>
</dbReference>
<dbReference type="PANTHER" id="PTHR10259">
    <property type="entry name" value="THIOPURINE S-METHYLTRANSFERASE"/>
    <property type="match status" value="1"/>
</dbReference>
<keyword evidence="2" id="KW-0808">Transferase</keyword>
<dbReference type="InterPro" id="IPR036116">
    <property type="entry name" value="FN3_sf"/>
</dbReference>
<feature type="compositionally biased region" description="Low complexity" evidence="5">
    <location>
        <begin position="751"/>
        <end position="764"/>
    </location>
</feature>
<dbReference type="Gene3D" id="1.25.40.20">
    <property type="entry name" value="Ankyrin repeat-containing domain"/>
    <property type="match status" value="1"/>
</dbReference>
<dbReference type="Proteomes" id="UP001642484">
    <property type="component" value="Unassembled WGS sequence"/>
</dbReference>
<feature type="compositionally biased region" description="Acidic residues" evidence="5">
    <location>
        <begin position="720"/>
        <end position="732"/>
    </location>
</feature>
<dbReference type="SUPFAM" id="SSF48403">
    <property type="entry name" value="Ankyrin repeat"/>
    <property type="match status" value="1"/>
</dbReference>
<feature type="region of interest" description="Disordered" evidence="5">
    <location>
        <begin position="637"/>
        <end position="659"/>
    </location>
</feature>
<protein>
    <submittedName>
        <fullName evidence="6">Uncharacterized protein</fullName>
    </submittedName>
</protein>
<keyword evidence="3" id="KW-0949">S-adenosyl-L-methionine</keyword>
<dbReference type="PANTHER" id="PTHR10259:SF11">
    <property type="entry name" value="THIOPURINE S-METHYLTRANSFERASE"/>
    <property type="match status" value="1"/>
</dbReference>
<evidence type="ECO:0000256" key="5">
    <source>
        <dbReference type="SAM" id="MobiDB-lite"/>
    </source>
</evidence>
<evidence type="ECO:0000313" key="6">
    <source>
        <dbReference type="EMBL" id="CAK8999991.1"/>
    </source>
</evidence>
<dbReference type="SMART" id="SM00248">
    <property type="entry name" value="ANK"/>
    <property type="match status" value="2"/>
</dbReference>
<proteinExistence type="predicted"/>
<organism evidence="6 7">
    <name type="scientific">Durusdinium trenchii</name>
    <dbReference type="NCBI Taxonomy" id="1381693"/>
    <lineage>
        <taxon>Eukaryota</taxon>
        <taxon>Sar</taxon>
        <taxon>Alveolata</taxon>
        <taxon>Dinophyceae</taxon>
        <taxon>Suessiales</taxon>
        <taxon>Symbiodiniaceae</taxon>
        <taxon>Durusdinium</taxon>
    </lineage>
</organism>
<feature type="region of interest" description="Disordered" evidence="5">
    <location>
        <begin position="595"/>
        <end position="621"/>
    </location>
</feature>
<feature type="region of interest" description="Disordered" evidence="5">
    <location>
        <begin position="518"/>
        <end position="550"/>
    </location>
</feature>
<evidence type="ECO:0000313" key="7">
    <source>
        <dbReference type="Proteomes" id="UP001642484"/>
    </source>
</evidence>
<feature type="repeat" description="ANK" evidence="4">
    <location>
        <begin position="1810"/>
        <end position="1842"/>
    </location>
</feature>
<dbReference type="InterPro" id="IPR008854">
    <property type="entry name" value="TPMT"/>
</dbReference>
<accession>A0ABP0IBS4</accession>
<dbReference type="InterPro" id="IPR036770">
    <property type="entry name" value="Ankyrin_rpt-contain_sf"/>
</dbReference>
<evidence type="ECO:0000256" key="4">
    <source>
        <dbReference type="PROSITE-ProRule" id="PRU00023"/>
    </source>
</evidence>
<keyword evidence="1" id="KW-0489">Methyltransferase</keyword>
<dbReference type="CDD" id="cd00063">
    <property type="entry name" value="FN3"/>
    <property type="match status" value="1"/>
</dbReference>